<name>A0A261EYZ3_9BIFI</name>
<dbReference type="InterPro" id="IPR002678">
    <property type="entry name" value="DUF34/NIF3"/>
</dbReference>
<dbReference type="EMBL" id="MWWQ01000006">
    <property type="protein sequence ID" value="OZG51896.1"/>
    <property type="molecule type" value="Genomic_DNA"/>
</dbReference>
<dbReference type="SUPFAM" id="SSF102705">
    <property type="entry name" value="NIF3 (NGG1p interacting factor 3)-like"/>
    <property type="match status" value="1"/>
</dbReference>
<dbReference type="AlphaFoldDB" id="A0A261EYZ3"/>
<dbReference type="GO" id="GO:0046872">
    <property type="term" value="F:metal ion binding"/>
    <property type="evidence" value="ECO:0007669"/>
    <property type="project" value="UniProtKB-UniRule"/>
</dbReference>
<keyword evidence="4 5" id="KW-0479">Metal-binding</keyword>
<dbReference type="PANTHER" id="PTHR13799:SF14">
    <property type="entry name" value="GTP CYCLOHYDROLASE 1 TYPE 2 HOMOLOG"/>
    <property type="match status" value="1"/>
</dbReference>
<comment type="subunit">
    <text evidence="2">Homohexamer.</text>
</comment>
<sequence>MENPQMSTVNDPNGRPLGESITLKQAMDVLETLYPLRYAESWDEPGLIVGELDWPVRRIYCAVDPTYTVVQEALAWHADLLFTHHPLFFRSVHTVGGQGFRGEIVSALCQAHCGLWVGHTNADAAYRGQAQAACDAFGLVDEGPMVPIDDPSALGPVGTGRVGRLPQPMTLRDFAQRVHDALIPTQLGVQVAGDLDALVSKVAVLPGSGDSMFDDVRRLGADVYVTSDLRHHPVTDAFQQAAYEARMRAKGIAMGTAGDAQAGTSDATPRPAFINTPHSAIERMLFRYAIPDVTRAVQERFGVRVEMRMSPTSTDPWALSLR</sequence>
<feature type="binding site" evidence="5">
    <location>
        <position position="85"/>
    </location>
    <ligand>
        <name>a divalent metal cation</name>
        <dbReference type="ChEBI" id="CHEBI:60240"/>
        <label>1</label>
    </ligand>
</feature>
<dbReference type="InterPro" id="IPR036069">
    <property type="entry name" value="DUF34/NIF3_sf"/>
</dbReference>
<dbReference type="Gene3D" id="3.40.1390.30">
    <property type="entry name" value="NIF3 (NGG1p interacting factor 3)-like"/>
    <property type="match status" value="2"/>
</dbReference>
<dbReference type="GO" id="GO:0005737">
    <property type="term" value="C:cytoplasm"/>
    <property type="evidence" value="ECO:0007669"/>
    <property type="project" value="TreeGrafter"/>
</dbReference>
<feature type="binding site" evidence="5">
    <location>
        <position position="84"/>
    </location>
    <ligand>
        <name>a divalent metal cation</name>
        <dbReference type="ChEBI" id="CHEBI:60240"/>
        <label>1</label>
    </ligand>
</feature>
<evidence type="ECO:0000256" key="3">
    <source>
        <dbReference type="ARBA" id="ARBA00022112"/>
    </source>
</evidence>
<evidence type="ECO:0000256" key="4">
    <source>
        <dbReference type="ARBA" id="ARBA00022723"/>
    </source>
</evidence>
<dbReference type="Pfam" id="PF01784">
    <property type="entry name" value="DUF34_NIF3"/>
    <property type="match status" value="1"/>
</dbReference>
<evidence type="ECO:0000313" key="7">
    <source>
        <dbReference type="Proteomes" id="UP000216454"/>
    </source>
</evidence>
<evidence type="ECO:0000256" key="1">
    <source>
        <dbReference type="ARBA" id="ARBA00006964"/>
    </source>
</evidence>
<proteinExistence type="inferred from homology"/>
<feature type="binding site" evidence="5">
    <location>
        <position position="123"/>
    </location>
    <ligand>
        <name>a divalent metal cation</name>
        <dbReference type="ChEBI" id="CHEBI:60240"/>
        <label>1</label>
    </ligand>
</feature>
<dbReference type="FunFam" id="3.40.1390.30:FF:000001">
    <property type="entry name" value="GTP cyclohydrolase 1 type 2"/>
    <property type="match status" value="1"/>
</dbReference>
<evidence type="ECO:0000313" key="6">
    <source>
        <dbReference type="EMBL" id="OZG51896.1"/>
    </source>
</evidence>
<comment type="similarity">
    <text evidence="1">Belongs to the GTP cyclohydrolase I type 2/NIF3 family.</text>
</comment>
<reference evidence="6 7" key="1">
    <citation type="journal article" date="2017" name="BMC Genomics">
        <title>Comparative genomic and phylogenomic analyses of the Bifidobacteriaceae family.</title>
        <authorList>
            <person name="Lugli G.A."/>
            <person name="Milani C."/>
            <person name="Turroni F."/>
            <person name="Duranti S."/>
            <person name="Mancabelli L."/>
            <person name="Mangifesta M."/>
            <person name="Ferrario C."/>
            <person name="Modesto M."/>
            <person name="Mattarelli P."/>
            <person name="Jiri K."/>
            <person name="van Sinderen D."/>
            <person name="Ventura M."/>
        </authorList>
    </citation>
    <scope>NUCLEOTIDE SEQUENCE [LARGE SCALE GENOMIC DNA]</scope>
    <source>
        <strain evidence="6 7">DSM 24744</strain>
    </source>
</reference>
<dbReference type="PANTHER" id="PTHR13799">
    <property type="entry name" value="NGG1 INTERACTING FACTOR 3"/>
    <property type="match status" value="1"/>
</dbReference>
<evidence type="ECO:0000256" key="2">
    <source>
        <dbReference type="ARBA" id="ARBA00011643"/>
    </source>
</evidence>
<keyword evidence="7" id="KW-1185">Reference proteome</keyword>
<evidence type="ECO:0000256" key="5">
    <source>
        <dbReference type="PIRSR" id="PIRSR602678-1"/>
    </source>
</evidence>
<dbReference type="Proteomes" id="UP000216454">
    <property type="component" value="Unassembled WGS sequence"/>
</dbReference>
<comment type="caution">
    <text evidence="6">The sequence shown here is derived from an EMBL/GenBank/DDBJ whole genome shotgun (WGS) entry which is preliminary data.</text>
</comment>
<accession>A0A261EYZ3</accession>
<gene>
    <name evidence="6" type="ORF">PSSU_0679</name>
</gene>
<protein>
    <recommendedName>
        <fullName evidence="3">GTP cyclohydrolase 1 type 2 homolog</fullName>
    </recommendedName>
</protein>
<organism evidence="6 7">
    <name type="scientific">Pseudoscardovia suis</name>
    <dbReference type="NCBI Taxonomy" id="987063"/>
    <lineage>
        <taxon>Bacteria</taxon>
        <taxon>Bacillati</taxon>
        <taxon>Actinomycetota</taxon>
        <taxon>Actinomycetes</taxon>
        <taxon>Bifidobacteriales</taxon>
        <taxon>Bifidobacteriaceae</taxon>
        <taxon>Pseudoscardovia</taxon>
    </lineage>
</organism>